<evidence type="ECO:0000256" key="2">
    <source>
        <dbReference type="ARBA" id="ARBA00022676"/>
    </source>
</evidence>
<dbReference type="FunFam" id="3.40.50.2000:FF:000060">
    <property type="entry name" value="Glycosyltransferase"/>
    <property type="match status" value="1"/>
</dbReference>
<comment type="caution">
    <text evidence="5">The sequence shown here is derived from an EMBL/GenBank/DDBJ whole genome shotgun (WGS) entry which is preliminary data.</text>
</comment>
<comment type="similarity">
    <text evidence="1">Belongs to the UDP-glycosyltransferase family.</text>
</comment>
<dbReference type="PANTHER" id="PTHR48044">
    <property type="entry name" value="GLYCOSYLTRANSFERASE"/>
    <property type="match status" value="1"/>
</dbReference>
<dbReference type="AlphaFoldDB" id="A0A6L2JKE3"/>
<name>A0A6L2JKE3_TANCI</name>
<organism evidence="5">
    <name type="scientific">Tanacetum cinerariifolium</name>
    <name type="common">Dalmatian daisy</name>
    <name type="synonym">Chrysanthemum cinerariifolium</name>
    <dbReference type="NCBI Taxonomy" id="118510"/>
    <lineage>
        <taxon>Eukaryota</taxon>
        <taxon>Viridiplantae</taxon>
        <taxon>Streptophyta</taxon>
        <taxon>Embryophyta</taxon>
        <taxon>Tracheophyta</taxon>
        <taxon>Spermatophyta</taxon>
        <taxon>Magnoliopsida</taxon>
        <taxon>eudicotyledons</taxon>
        <taxon>Gunneridae</taxon>
        <taxon>Pentapetalae</taxon>
        <taxon>asterids</taxon>
        <taxon>campanulids</taxon>
        <taxon>Asterales</taxon>
        <taxon>Asteraceae</taxon>
        <taxon>Asteroideae</taxon>
        <taxon>Anthemideae</taxon>
        <taxon>Anthemidinae</taxon>
        <taxon>Tanacetum</taxon>
    </lineage>
</organism>
<gene>
    <name evidence="5" type="ORF">Tci_009147</name>
</gene>
<dbReference type="GO" id="GO:0016138">
    <property type="term" value="P:glycoside biosynthetic process"/>
    <property type="evidence" value="ECO:0007669"/>
    <property type="project" value="UniProtKB-ARBA"/>
</dbReference>
<evidence type="ECO:0000256" key="3">
    <source>
        <dbReference type="ARBA" id="ARBA00022679"/>
    </source>
</evidence>
<dbReference type="GO" id="GO:0003676">
    <property type="term" value="F:nucleic acid binding"/>
    <property type="evidence" value="ECO:0007669"/>
    <property type="project" value="InterPro"/>
</dbReference>
<dbReference type="GO" id="GO:0008194">
    <property type="term" value="F:UDP-glycosyltransferase activity"/>
    <property type="evidence" value="ECO:0007669"/>
    <property type="project" value="InterPro"/>
</dbReference>
<dbReference type="Pfam" id="PF24626">
    <property type="entry name" value="SH3_Tf2-1"/>
    <property type="match status" value="1"/>
</dbReference>
<dbReference type="EMBL" id="BKCJ010000894">
    <property type="protein sequence ID" value="GEU37169.1"/>
    <property type="molecule type" value="Genomic_DNA"/>
</dbReference>
<protein>
    <submittedName>
        <fullName evidence="5">Beta-D-glucosyl crocetin beta-1,6-glucosyltransferase</fullName>
    </submittedName>
</protein>
<evidence type="ECO:0000259" key="4">
    <source>
        <dbReference type="Pfam" id="PF24626"/>
    </source>
</evidence>
<dbReference type="InterPro" id="IPR056924">
    <property type="entry name" value="SH3_Tf2-1"/>
</dbReference>
<feature type="domain" description="Tf2-1-like SH3-like" evidence="4">
    <location>
        <begin position="153"/>
        <end position="214"/>
    </location>
</feature>
<dbReference type="PANTHER" id="PTHR48044:SF29">
    <property type="entry name" value="GLYCOSYLTRANSFERASE"/>
    <property type="match status" value="1"/>
</dbReference>
<dbReference type="Pfam" id="PF00201">
    <property type="entry name" value="UDPGT"/>
    <property type="match status" value="1"/>
</dbReference>
<evidence type="ECO:0000313" key="5">
    <source>
        <dbReference type="EMBL" id="GEU37169.1"/>
    </source>
</evidence>
<dbReference type="Gene3D" id="3.40.50.2000">
    <property type="entry name" value="Glycogen Phosphorylase B"/>
    <property type="match status" value="2"/>
</dbReference>
<dbReference type="SUPFAM" id="SSF53098">
    <property type="entry name" value="Ribonuclease H-like"/>
    <property type="match status" value="1"/>
</dbReference>
<dbReference type="Gene3D" id="3.30.420.10">
    <property type="entry name" value="Ribonuclease H-like superfamily/Ribonuclease H"/>
    <property type="match status" value="1"/>
</dbReference>
<dbReference type="InterPro" id="IPR002213">
    <property type="entry name" value="UDP_glucos_trans"/>
</dbReference>
<reference evidence="5" key="1">
    <citation type="journal article" date="2019" name="Sci. Rep.">
        <title>Draft genome of Tanacetum cinerariifolium, the natural source of mosquito coil.</title>
        <authorList>
            <person name="Yamashiro T."/>
            <person name="Shiraishi A."/>
            <person name="Satake H."/>
            <person name="Nakayama K."/>
        </authorList>
    </citation>
    <scope>NUCLEOTIDE SEQUENCE</scope>
</reference>
<keyword evidence="2" id="KW-0328">Glycosyltransferase</keyword>
<sequence>MMDFVSKLPKTLNGHDTIWVIVDRLTKFAHFIPTRATDSMETLTRLYIKEIISRHGILISIILDRDSHFTSRFWQSLQHALGSTIRGTLWSKVQITYFWAKVGDVQLTGPEIFHETTKKIVQVRQRLQAARDRQRSYANVIRKPLEFQVEDRDMLKVSPRKGVIRFEKQGKLNPRYIRPFKILERIGLVAYKLKLLEELRNIPTIFYVSNLKKCLSDESLIILMKDLWLDDNLNFMEEAVEIMDREVKQLKHSPIPIFKTIFYRNYEYVKVANSSKDKEEDRVMQCVAHSSNIVLVKSFKEIEGKYSNYLSVLAGKKVVPVGPLVANLIPNMKEDSVLYVDLQEITYGLELSNVNFIWVLRFPKGKSNMNVLEALPLGFIKRVKNKDLVVEGWVPQAKILEHKSIGGFVSHCGRNSVLEDMKYGVPIIAMPMHLDQPINARLVVDVRVGVEVVRVAKGLRWRDNVAKVVK</sequence>
<evidence type="ECO:0000256" key="1">
    <source>
        <dbReference type="ARBA" id="ARBA00009995"/>
    </source>
</evidence>
<dbReference type="InterPro" id="IPR036397">
    <property type="entry name" value="RNaseH_sf"/>
</dbReference>
<accession>A0A6L2JKE3</accession>
<dbReference type="SUPFAM" id="SSF53756">
    <property type="entry name" value="UDP-Glycosyltransferase/glycogen phosphorylase"/>
    <property type="match status" value="1"/>
</dbReference>
<proteinExistence type="inferred from homology"/>
<dbReference type="InterPro" id="IPR012337">
    <property type="entry name" value="RNaseH-like_sf"/>
</dbReference>
<keyword evidence="3 5" id="KW-0808">Transferase</keyword>